<accession>A0ABU1N5U3</accession>
<evidence type="ECO:0000313" key="1">
    <source>
        <dbReference type="EMBL" id="MDR6533810.1"/>
    </source>
</evidence>
<reference evidence="1 2" key="1">
    <citation type="submission" date="2023-07" db="EMBL/GenBank/DDBJ databases">
        <title>Sorghum-associated microbial communities from plants grown in Nebraska, USA.</title>
        <authorList>
            <person name="Schachtman D."/>
        </authorList>
    </citation>
    <scope>NUCLEOTIDE SEQUENCE [LARGE SCALE GENOMIC DNA]</scope>
    <source>
        <strain evidence="1 2">DS2154</strain>
    </source>
</reference>
<comment type="caution">
    <text evidence="1">The sequence shown here is derived from an EMBL/GenBank/DDBJ whole genome shotgun (WGS) entry which is preliminary data.</text>
</comment>
<proteinExistence type="predicted"/>
<dbReference type="Proteomes" id="UP001262754">
    <property type="component" value="Unassembled WGS sequence"/>
</dbReference>
<name>A0ABU1N5U3_9CAUL</name>
<dbReference type="RefSeq" id="WP_056761191.1">
    <property type="nucleotide sequence ID" value="NZ_BMLD01000011.1"/>
</dbReference>
<organism evidence="1 2">
    <name type="scientific">Caulobacter rhizosphaerae</name>
    <dbReference type="NCBI Taxonomy" id="2010972"/>
    <lineage>
        <taxon>Bacteria</taxon>
        <taxon>Pseudomonadati</taxon>
        <taxon>Pseudomonadota</taxon>
        <taxon>Alphaproteobacteria</taxon>
        <taxon>Caulobacterales</taxon>
        <taxon>Caulobacteraceae</taxon>
        <taxon>Caulobacter</taxon>
    </lineage>
</organism>
<gene>
    <name evidence="1" type="ORF">J2800_004580</name>
</gene>
<dbReference type="EMBL" id="JAVDRL010000015">
    <property type="protein sequence ID" value="MDR6533810.1"/>
    <property type="molecule type" value="Genomic_DNA"/>
</dbReference>
<evidence type="ECO:0000313" key="2">
    <source>
        <dbReference type="Proteomes" id="UP001262754"/>
    </source>
</evidence>
<keyword evidence="2" id="KW-1185">Reference proteome</keyword>
<sequence length="70" mass="8295">MASRDELIKREALELWNQMHDEPPPEVSGGELLEIICRNLHVQDYDRVRSPFLRPTMILRPEEWPEARKG</sequence>
<protein>
    <submittedName>
        <fullName evidence="1">Uncharacterized protein</fullName>
    </submittedName>
</protein>